<keyword evidence="1" id="KW-1133">Transmembrane helix</keyword>
<feature type="transmembrane region" description="Helical" evidence="1">
    <location>
        <begin position="44"/>
        <end position="64"/>
    </location>
</feature>
<dbReference type="EMBL" id="RAPF01000011">
    <property type="protein sequence ID" value="RKF18239.1"/>
    <property type="molecule type" value="Genomic_DNA"/>
</dbReference>
<evidence type="ECO:0000313" key="3">
    <source>
        <dbReference type="Proteomes" id="UP000284395"/>
    </source>
</evidence>
<evidence type="ECO:0008006" key="4">
    <source>
        <dbReference type="Google" id="ProtNLM"/>
    </source>
</evidence>
<keyword evidence="1" id="KW-0472">Membrane</keyword>
<feature type="transmembrane region" description="Helical" evidence="1">
    <location>
        <begin position="111"/>
        <end position="129"/>
    </location>
</feature>
<sequence length="131" mass="13962">MTPQDLPSWIALFLGLYALAAGMGELRNPGGWAAMLEDFEKSPGLRFLAGILCIGFGALIYLVCGAQYRSWLAIAMSVIGGLMVIEGVLILASGERVMGFARRFLGKAGSVWPGFSVFLGAAFILLAFARL</sequence>
<keyword evidence="3" id="KW-1185">Reference proteome</keyword>
<evidence type="ECO:0000313" key="2">
    <source>
        <dbReference type="EMBL" id="RKF18239.1"/>
    </source>
</evidence>
<keyword evidence="1" id="KW-0812">Transmembrane</keyword>
<dbReference type="OrthoDB" id="7410390at2"/>
<comment type="caution">
    <text evidence="2">The sequence shown here is derived from an EMBL/GenBank/DDBJ whole genome shotgun (WGS) entry which is preliminary data.</text>
</comment>
<accession>A0A420EC13</accession>
<name>A0A420EC13_9SPHN</name>
<dbReference type="Proteomes" id="UP000284395">
    <property type="component" value="Unassembled WGS sequence"/>
</dbReference>
<protein>
    <recommendedName>
        <fullName evidence="4">DUF2065 family protein</fullName>
    </recommendedName>
</protein>
<evidence type="ECO:0000256" key="1">
    <source>
        <dbReference type="SAM" id="Phobius"/>
    </source>
</evidence>
<gene>
    <name evidence="2" type="ORF">D6851_15385</name>
</gene>
<proteinExistence type="predicted"/>
<dbReference type="AlphaFoldDB" id="A0A420EC13"/>
<reference evidence="2 3" key="1">
    <citation type="submission" date="2018-09" db="EMBL/GenBank/DDBJ databases">
        <title>Altererythrobacter spongiae sp. nov., isolated from a marine sponge.</title>
        <authorList>
            <person name="Zhuang L."/>
            <person name="Luo L."/>
        </authorList>
    </citation>
    <scope>NUCLEOTIDE SEQUENCE [LARGE SCALE GENOMIC DNA]</scope>
    <source>
        <strain evidence="2 3">HN-Y73</strain>
    </source>
</reference>
<organism evidence="2 3">
    <name type="scientific">Altericroceibacterium spongiae</name>
    <dbReference type="NCBI Taxonomy" id="2320269"/>
    <lineage>
        <taxon>Bacteria</taxon>
        <taxon>Pseudomonadati</taxon>
        <taxon>Pseudomonadota</taxon>
        <taxon>Alphaproteobacteria</taxon>
        <taxon>Sphingomonadales</taxon>
        <taxon>Erythrobacteraceae</taxon>
        <taxon>Altericroceibacterium</taxon>
    </lineage>
</organism>
<feature type="transmembrane region" description="Helical" evidence="1">
    <location>
        <begin position="71"/>
        <end position="91"/>
    </location>
</feature>
<dbReference type="RefSeq" id="WP_120325829.1">
    <property type="nucleotide sequence ID" value="NZ_RAPF01000011.1"/>
</dbReference>